<dbReference type="SUPFAM" id="SSF51182">
    <property type="entry name" value="RmlC-like cupins"/>
    <property type="match status" value="1"/>
</dbReference>
<dbReference type="AlphaFoldDB" id="A0A5B9QBI2"/>
<dbReference type="GO" id="GO:0046872">
    <property type="term" value="F:metal ion binding"/>
    <property type="evidence" value="ECO:0007669"/>
    <property type="project" value="UniProtKB-KW"/>
</dbReference>
<dbReference type="InterPro" id="IPR051804">
    <property type="entry name" value="Carb_Metab_Reg_Kinase/Isom"/>
</dbReference>
<evidence type="ECO:0000313" key="3">
    <source>
        <dbReference type="EMBL" id="QEG36407.1"/>
    </source>
</evidence>
<dbReference type="KEGG" id="bgok:Pr1d_37210"/>
<dbReference type="CDD" id="cd07010">
    <property type="entry name" value="cupin_PMI_type_I_N_bac"/>
    <property type="match status" value="1"/>
</dbReference>
<gene>
    <name evidence="3" type="primary">yvyI</name>
    <name evidence="3" type="ORF">Pr1d_37210</name>
</gene>
<dbReference type="InterPro" id="IPR011051">
    <property type="entry name" value="RmlC_Cupin_sf"/>
</dbReference>
<dbReference type="EMBL" id="CP042913">
    <property type="protein sequence ID" value="QEG36407.1"/>
    <property type="molecule type" value="Genomic_DNA"/>
</dbReference>
<evidence type="ECO:0000256" key="2">
    <source>
        <dbReference type="ARBA" id="ARBA00022833"/>
    </source>
</evidence>
<organism evidence="3 4">
    <name type="scientific">Bythopirellula goksoeyrii</name>
    <dbReference type="NCBI Taxonomy" id="1400387"/>
    <lineage>
        <taxon>Bacteria</taxon>
        <taxon>Pseudomonadati</taxon>
        <taxon>Planctomycetota</taxon>
        <taxon>Planctomycetia</taxon>
        <taxon>Pirellulales</taxon>
        <taxon>Lacipirellulaceae</taxon>
        <taxon>Bythopirellula</taxon>
    </lineage>
</organism>
<protein>
    <submittedName>
        <fullName evidence="3">Mannose-6-phosphate isomerase YvyI</fullName>
        <ecNumber evidence="3">5.3.1.8</ecNumber>
    </submittedName>
</protein>
<accession>A0A5B9QBI2</accession>
<reference evidence="3 4" key="1">
    <citation type="submission" date="2019-08" db="EMBL/GenBank/DDBJ databases">
        <title>Deep-cultivation of Planctomycetes and their phenomic and genomic characterization uncovers novel biology.</title>
        <authorList>
            <person name="Wiegand S."/>
            <person name="Jogler M."/>
            <person name="Boedeker C."/>
            <person name="Pinto D."/>
            <person name="Vollmers J."/>
            <person name="Rivas-Marin E."/>
            <person name="Kohn T."/>
            <person name="Peeters S.H."/>
            <person name="Heuer A."/>
            <person name="Rast P."/>
            <person name="Oberbeckmann S."/>
            <person name="Bunk B."/>
            <person name="Jeske O."/>
            <person name="Meyerdierks A."/>
            <person name="Storesund J.E."/>
            <person name="Kallscheuer N."/>
            <person name="Luecker S."/>
            <person name="Lage O.M."/>
            <person name="Pohl T."/>
            <person name="Merkel B.J."/>
            <person name="Hornburger P."/>
            <person name="Mueller R.-W."/>
            <person name="Bruemmer F."/>
            <person name="Labrenz M."/>
            <person name="Spormann A.M."/>
            <person name="Op den Camp H."/>
            <person name="Overmann J."/>
            <person name="Amann R."/>
            <person name="Jetten M.S.M."/>
            <person name="Mascher T."/>
            <person name="Medema M.H."/>
            <person name="Devos D.P."/>
            <person name="Kaster A.-K."/>
            <person name="Ovreas L."/>
            <person name="Rohde M."/>
            <person name="Galperin M.Y."/>
            <person name="Jogler C."/>
        </authorList>
    </citation>
    <scope>NUCLEOTIDE SEQUENCE [LARGE SCALE GENOMIC DNA]</scope>
    <source>
        <strain evidence="3 4">Pr1d</strain>
    </source>
</reference>
<keyword evidence="3" id="KW-0413">Isomerase</keyword>
<name>A0A5B9QBI2_9BACT</name>
<dbReference type="GO" id="GO:0004476">
    <property type="term" value="F:mannose-6-phosphate isomerase activity"/>
    <property type="evidence" value="ECO:0007669"/>
    <property type="project" value="UniProtKB-EC"/>
</dbReference>
<dbReference type="PANTHER" id="PTHR42742">
    <property type="entry name" value="TRANSCRIPTIONAL REPRESSOR MPRA"/>
    <property type="match status" value="1"/>
</dbReference>
<dbReference type="PANTHER" id="PTHR42742:SF3">
    <property type="entry name" value="FRUCTOKINASE"/>
    <property type="match status" value="1"/>
</dbReference>
<keyword evidence="4" id="KW-1185">Reference proteome</keyword>
<dbReference type="Gene3D" id="2.60.120.10">
    <property type="entry name" value="Jelly Rolls"/>
    <property type="match status" value="1"/>
</dbReference>
<dbReference type="Proteomes" id="UP000323917">
    <property type="component" value="Chromosome"/>
</dbReference>
<evidence type="ECO:0000256" key="1">
    <source>
        <dbReference type="ARBA" id="ARBA00022723"/>
    </source>
</evidence>
<evidence type="ECO:0000313" key="4">
    <source>
        <dbReference type="Proteomes" id="UP000323917"/>
    </source>
</evidence>
<dbReference type="InterPro" id="IPR014710">
    <property type="entry name" value="RmlC-like_jellyroll"/>
</dbReference>
<keyword evidence="2" id="KW-0862">Zinc</keyword>
<dbReference type="EC" id="5.3.1.8" evidence="3"/>
<keyword evidence="1" id="KW-0479">Metal-binding</keyword>
<proteinExistence type="predicted"/>
<sequence length="557" mass="64058">MGFGFESLADLLTTYSQIRIDGFVGIFWESFREQLQATFASRNIQTIWIDVSQAMKPPSMVEALVKPYLGGDDPLFGKRFPGSLQDYFDPDQLKSLQPDPDCSLSILYGCGAFLAQWKGPLLYVDLPKNELQYRSRAGRVRNLGSPSPLTPKEQYKQFYFVDWQVLNRHKQTILDRVDWFVDGQRPTEPTFVAGAVLRDAFNRMSQNVFRARPWFEAGPWGGQRLKEIVPQLPQHEPNYAWSFELITPENGLAFTDGEYSLEVSFDWFMYHNHREILGRSADQFGYEFPIRFDFLDTFDGGNLSLQCHPSPEYIKEHFGEPFTQDETYYILDCKPGAEVYLGFQQTIDPKTFRTQLDSSFTNSTPVDVKQFVNTVSARQHDLLLIPHGTIHCSGENVLVLEISATPYIFTFKMYDWLRLGLDGVARPLNIARAFENLDFDRRGEEARRQLISQPHIIDQGQDWRIVHLPTHSDHFYDVHRYEFESEVMGHTDGSPHVLMLVEGSSLEILTHQGMVEQFYYAETFVVPAAAKSYKLVNLGQRPAKVIKAFIKSSLESK</sequence>